<dbReference type="InterPro" id="IPR002018">
    <property type="entry name" value="CarbesteraseB"/>
</dbReference>
<keyword evidence="3" id="KW-0732">Signal</keyword>
<dbReference type="Pfam" id="PF00135">
    <property type="entry name" value="COesterase"/>
    <property type="match status" value="2"/>
</dbReference>
<protein>
    <recommendedName>
        <fullName evidence="3">Carboxylic ester hydrolase</fullName>
        <ecNumber evidence="3">3.1.1.-</ecNumber>
    </recommendedName>
</protein>
<gene>
    <name evidence="5" type="ORF">MFIFM68171_04906</name>
</gene>
<comment type="caution">
    <text evidence="5">The sequence shown here is derived from an EMBL/GenBank/DDBJ whole genome shotgun (WGS) entry which is preliminary data.</text>
</comment>
<keyword evidence="2 3" id="KW-0378">Hydrolase</keyword>
<dbReference type="EC" id="3.1.1.-" evidence="3"/>
<evidence type="ECO:0000256" key="2">
    <source>
        <dbReference type="ARBA" id="ARBA00022801"/>
    </source>
</evidence>
<evidence type="ECO:0000256" key="1">
    <source>
        <dbReference type="ARBA" id="ARBA00005964"/>
    </source>
</evidence>
<dbReference type="SUPFAM" id="SSF53474">
    <property type="entry name" value="alpha/beta-Hydrolases"/>
    <property type="match status" value="1"/>
</dbReference>
<sequence length="498" mass="54666">MATLKKIATLSTILFALWGTAQPVAYTAQTTYKGIKINAAVDGYLGVPYAEPPIGQLRFAPPQPVRRNQSRSVVRASAFGPVCHQFHYKTVFGGNLLETSGQSEDCLTLNIFVPRRRYGKKLLPVFVWSYGGAFGEGGGSVPLFNPTGFVENNKDIIVVTWNYRLSIFGFPAAPNRPANLGLRDQRAALEWLQDNIRAFGGDAARIVLGGQSAGADSIAAMMYTHANDPIAAGLILQSGIPEYIGESDGREWRRLTAAVGCRPDDLDCMRRVPAETLHHAVSNETFNRFGDPSGGGPIVDNVTHFSVQEYLRRGERGEFARVPTLMGITDNEGNGAVNWDPFHGVNQSLSETLTTTFFNCPMAREASFRVKQGVPTWRYRYKGVFPSVTPYPWLGAYHSADIPFILGSPVRRPDGSIATLLPYEVAARRYLQSSFAAFIRDPVRGLEVDMGWPRYNETGKALIELFAGNSTNASFVDATTYDAPCANPPPICWECYVS</sequence>
<organism evidence="5 6">
    <name type="scientific">Madurella fahalii</name>
    <dbReference type="NCBI Taxonomy" id="1157608"/>
    <lineage>
        <taxon>Eukaryota</taxon>
        <taxon>Fungi</taxon>
        <taxon>Dikarya</taxon>
        <taxon>Ascomycota</taxon>
        <taxon>Pezizomycotina</taxon>
        <taxon>Sordariomycetes</taxon>
        <taxon>Sordariomycetidae</taxon>
        <taxon>Sordariales</taxon>
        <taxon>Sordariales incertae sedis</taxon>
        <taxon>Madurella</taxon>
    </lineage>
</organism>
<feature type="domain" description="Carboxylesterase type B" evidence="4">
    <location>
        <begin position="34"/>
        <end position="337"/>
    </location>
</feature>
<evidence type="ECO:0000259" key="4">
    <source>
        <dbReference type="Pfam" id="PF00135"/>
    </source>
</evidence>
<dbReference type="PANTHER" id="PTHR43918:SF4">
    <property type="entry name" value="CARBOXYLIC ESTER HYDROLASE"/>
    <property type="match status" value="1"/>
</dbReference>
<feature type="domain" description="Carboxylesterase type B" evidence="4">
    <location>
        <begin position="346"/>
        <end position="465"/>
    </location>
</feature>
<feature type="signal peptide" evidence="3">
    <location>
        <begin position="1"/>
        <end position="23"/>
    </location>
</feature>
<proteinExistence type="inferred from homology"/>
<dbReference type="GeneID" id="98175649"/>
<name>A0ABQ0GAE3_9PEZI</name>
<dbReference type="InterPro" id="IPR019819">
    <property type="entry name" value="Carboxylesterase_B_CS"/>
</dbReference>
<dbReference type="PROSITE" id="PS00941">
    <property type="entry name" value="CARBOXYLESTERASE_B_2"/>
    <property type="match status" value="1"/>
</dbReference>
<accession>A0ABQ0GAE3</accession>
<dbReference type="Gene3D" id="3.40.50.1820">
    <property type="entry name" value="alpha/beta hydrolase"/>
    <property type="match status" value="2"/>
</dbReference>
<dbReference type="PROSITE" id="PS00122">
    <property type="entry name" value="CARBOXYLESTERASE_B_1"/>
    <property type="match status" value="1"/>
</dbReference>
<dbReference type="EMBL" id="BAAFSV010000002">
    <property type="protein sequence ID" value="GAB1314696.1"/>
    <property type="molecule type" value="Genomic_DNA"/>
</dbReference>
<dbReference type="Proteomes" id="UP001628179">
    <property type="component" value="Unassembled WGS sequence"/>
</dbReference>
<reference evidence="5 6" key="1">
    <citation type="submission" date="2024-09" db="EMBL/GenBank/DDBJ databases">
        <title>Itraconazole resistance in Madurella fahalii resulting from another homologue of gene encoding cytochrome P450 14-alpha sterol demethylase (CYP51).</title>
        <authorList>
            <person name="Yoshioka I."/>
            <person name="Fahal A.H."/>
            <person name="Kaneko S."/>
            <person name="Yaguchi T."/>
        </authorList>
    </citation>
    <scope>NUCLEOTIDE SEQUENCE [LARGE SCALE GENOMIC DNA]</scope>
    <source>
        <strain evidence="5 6">IFM 68171</strain>
    </source>
</reference>
<evidence type="ECO:0000313" key="5">
    <source>
        <dbReference type="EMBL" id="GAB1314696.1"/>
    </source>
</evidence>
<evidence type="ECO:0000313" key="6">
    <source>
        <dbReference type="Proteomes" id="UP001628179"/>
    </source>
</evidence>
<dbReference type="InterPro" id="IPR029058">
    <property type="entry name" value="AB_hydrolase_fold"/>
</dbReference>
<dbReference type="InterPro" id="IPR050654">
    <property type="entry name" value="AChE-related_enzymes"/>
</dbReference>
<comment type="similarity">
    <text evidence="1 3">Belongs to the type-B carboxylesterase/lipase family.</text>
</comment>
<dbReference type="InterPro" id="IPR019826">
    <property type="entry name" value="Carboxylesterase_B_AS"/>
</dbReference>
<feature type="chain" id="PRO_5044978415" description="Carboxylic ester hydrolase" evidence="3">
    <location>
        <begin position="24"/>
        <end position="498"/>
    </location>
</feature>
<dbReference type="PANTHER" id="PTHR43918">
    <property type="entry name" value="ACETYLCHOLINESTERASE"/>
    <property type="match status" value="1"/>
</dbReference>
<evidence type="ECO:0000256" key="3">
    <source>
        <dbReference type="RuleBase" id="RU361235"/>
    </source>
</evidence>
<keyword evidence="6" id="KW-1185">Reference proteome</keyword>
<dbReference type="RefSeq" id="XP_070916427.1">
    <property type="nucleotide sequence ID" value="XM_071060326.1"/>
</dbReference>